<feature type="transmembrane region" description="Helical" evidence="9">
    <location>
        <begin position="369"/>
        <end position="387"/>
    </location>
</feature>
<dbReference type="Pfam" id="PF10355">
    <property type="entry name" value="Ytp1"/>
    <property type="match status" value="1"/>
</dbReference>
<evidence type="ECO:0000256" key="2">
    <source>
        <dbReference type="ARBA" id="ARBA00001089"/>
    </source>
</evidence>
<feature type="binding site" evidence="7">
    <location>
        <position position="1037"/>
    </location>
    <ligand>
        <name>L-glutamate</name>
        <dbReference type="ChEBI" id="CHEBI:29985"/>
    </ligand>
</feature>
<dbReference type="GO" id="GO:0005886">
    <property type="term" value="C:plasma membrane"/>
    <property type="evidence" value="ECO:0007669"/>
    <property type="project" value="TreeGrafter"/>
</dbReference>
<evidence type="ECO:0000259" key="11">
    <source>
        <dbReference type="Pfam" id="PF10348"/>
    </source>
</evidence>
<feature type="binding site" evidence="7">
    <location>
        <begin position="1065"/>
        <end position="1066"/>
    </location>
    <ligand>
        <name>L-glutamate</name>
        <dbReference type="ChEBI" id="CHEBI:29985"/>
    </ligand>
</feature>
<feature type="transmembrane region" description="Helical" evidence="9">
    <location>
        <begin position="594"/>
        <end position="616"/>
    </location>
</feature>
<keyword evidence="8" id="KW-0012">Acyltransferase</keyword>
<evidence type="ECO:0000313" key="13">
    <source>
        <dbReference type="EMBL" id="CAE7231813.1"/>
    </source>
</evidence>
<feature type="domain" description="Protein YTP1-like C-terminal" evidence="12">
    <location>
        <begin position="374"/>
        <end position="651"/>
    </location>
</feature>
<dbReference type="InterPro" id="IPR018825">
    <property type="entry name" value="DUF2427"/>
</dbReference>
<gene>
    <name evidence="13" type="ORF">RDB_LOCUS188113</name>
</gene>
<feature type="transmembrane region" description="Helical" evidence="9">
    <location>
        <begin position="119"/>
        <end position="139"/>
    </location>
</feature>
<keyword evidence="9" id="KW-1133">Transmembrane helix</keyword>
<dbReference type="GO" id="GO:0006751">
    <property type="term" value="P:glutathione catabolic process"/>
    <property type="evidence" value="ECO:0007669"/>
    <property type="project" value="UniProtKB-UniRule"/>
</dbReference>
<evidence type="ECO:0000256" key="8">
    <source>
        <dbReference type="RuleBase" id="RU368068"/>
    </source>
</evidence>
<dbReference type="EC" id="2.3.2.2" evidence="8"/>
<dbReference type="SUPFAM" id="SSF56235">
    <property type="entry name" value="N-terminal nucleophile aminohydrolases (Ntn hydrolases)"/>
    <property type="match status" value="1"/>
</dbReference>
<dbReference type="PANTHER" id="PTHR11686:SF62">
    <property type="entry name" value="GLUTATHIONE HYDROLASE"/>
    <property type="match status" value="1"/>
</dbReference>
<feature type="chain" id="PRO_5034525180" description="Glutathione hydrolase" evidence="10">
    <location>
        <begin position="20"/>
        <end position="1185"/>
    </location>
</feature>
<organism evidence="13 14">
    <name type="scientific">Rhizoctonia solani</name>
    <dbReference type="NCBI Taxonomy" id="456999"/>
    <lineage>
        <taxon>Eukaryota</taxon>
        <taxon>Fungi</taxon>
        <taxon>Dikarya</taxon>
        <taxon>Basidiomycota</taxon>
        <taxon>Agaricomycotina</taxon>
        <taxon>Agaricomycetes</taxon>
        <taxon>Cantharellales</taxon>
        <taxon>Ceratobasidiaceae</taxon>
        <taxon>Rhizoctonia</taxon>
    </lineage>
</organism>
<feature type="binding site" evidence="7">
    <location>
        <position position="1088"/>
    </location>
    <ligand>
        <name>L-glutamate</name>
        <dbReference type="ChEBI" id="CHEBI:29985"/>
    </ligand>
</feature>
<evidence type="ECO:0000256" key="10">
    <source>
        <dbReference type="SAM" id="SignalP"/>
    </source>
</evidence>
<evidence type="ECO:0000256" key="6">
    <source>
        <dbReference type="PIRSR" id="PIRSR600101-1"/>
    </source>
</evidence>
<evidence type="ECO:0000256" key="3">
    <source>
        <dbReference type="ARBA" id="ARBA00005115"/>
    </source>
</evidence>
<proteinExistence type="inferred from homology"/>
<keyword evidence="9" id="KW-0812">Transmembrane</keyword>
<dbReference type="FunFam" id="1.10.246.130:FF:000001">
    <property type="entry name" value="Gamma-glutamyltransferase 5 isoform 1"/>
    <property type="match status" value="1"/>
</dbReference>
<dbReference type="PRINTS" id="PR01210">
    <property type="entry name" value="GGTRANSPTASE"/>
</dbReference>
<dbReference type="InterPro" id="IPR043138">
    <property type="entry name" value="GGT_lsub"/>
</dbReference>
<dbReference type="InterPro" id="IPR018827">
    <property type="entry name" value="YTP1_C"/>
</dbReference>
<keyword evidence="9" id="KW-0472">Membrane</keyword>
<evidence type="ECO:0000256" key="1">
    <source>
        <dbReference type="ARBA" id="ARBA00001049"/>
    </source>
</evidence>
<comment type="function">
    <text evidence="8">Cleaves the gamma-glutamyl peptide bond of glutathione and glutathione conjugates.</text>
</comment>
<keyword evidence="8" id="KW-0808">Transferase</keyword>
<feature type="domain" description="DUF2427" evidence="11">
    <location>
        <begin position="109"/>
        <end position="199"/>
    </location>
</feature>
<feature type="transmembrane region" description="Helical" evidence="9">
    <location>
        <begin position="473"/>
        <end position="492"/>
    </location>
</feature>
<comment type="similarity">
    <text evidence="4">Belongs to the gamma-glutamyltransferase family.</text>
</comment>
<feature type="active site" description="Nucleophile" evidence="6">
    <location>
        <position position="996"/>
    </location>
</feature>
<dbReference type="GO" id="GO:0036374">
    <property type="term" value="F:glutathione hydrolase activity"/>
    <property type="evidence" value="ECO:0007669"/>
    <property type="project" value="UniProtKB-UniRule"/>
</dbReference>
<comment type="caution">
    <text evidence="13">The sequence shown here is derived from an EMBL/GenBank/DDBJ whole genome shotgun (WGS) entry which is preliminary data.</text>
</comment>
<dbReference type="InterPro" id="IPR000101">
    <property type="entry name" value="GGT_peptidase"/>
</dbReference>
<feature type="transmembrane region" description="Helical" evidence="9">
    <location>
        <begin position="151"/>
        <end position="168"/>
    </location>
</feature>
<dbReference type="Pfam" id="PF10348">
    <property type="entry name" value="DUF2427"/>
    <property type="match status" value="1"/>
</dbReference>
<dbReference type="Proteomes" id="UP000663827">
    <property type="component" value="Unassembled WGS sequence"/>
</dbReference>
<keyword evidence="10" id="KW-0732">Signal</keyword>
<dbReference type="EC" id="3.4.19.13" evidence="8"/>
<comment type="pathway">
    <text evidence="3 8">Sulfur metabolism; glutathione metabolism.</text>
</comment>
<protein>
    <recommendedName>
        <fullName evidence="8">Glutathione hydrolase</fullName>
        <ecNumber evidence="8">2.3.2.2</ecNumber>
        <ecNumber evidence="8">3.4.19.13</ecNumber>
    </recommendedName>
    <alternativeName>
        <fullName evidence="8">Gamma-glutamyltransferase</fullName>
    </alternativeName>
    <alternativeName>
        <fullName evidence="8">Gamma-glutamyltranspeptidase</fullName>
    </alternativeName>
</protein>
<dbReference type="GO" id="GO:0103068">
    <property type="term" value="F:leukotriene C4 gamma-glutamyl transferase activity"/>
    <property type="evidence" value="ECO:0007669"/>
    <property type="project" value="UniProtKB-EC"/>
</dbReference>
<comment type="catalytic activity">
    <reaction evidence="5 8">
        <text>an N-terminal (5-L-glutamyl)-[peptide] + an alpha-amino acid = 5-L-glutamyl amino acid + an N-terminal L-alpha-aminoacyl-[peptide]</text>
        <dbReference type="Rhea" id="RHEA:23904"/>
        <dbReference type="Rhea" id="RHEA-COMP:9780"/>
        <dbReference type="Rhea" id="RHEA-COMP:9795"/>
        <dbReference type="ChEBI" id="CHEBI:77644"/>
        <dbReference type="ChEBI" id="CHEBI:78597"/>
        <dbReference type="ChEBI" id="CHEBI:78599"/>
        <dbReference type="ChEBI" id="CHEBI:78608"/>
        <dbReference type="EC" id="2.3.2.2"/>
    </reaction>
</comment>
<feature type="binding site" evidence="7">
    <location>
        <begin position="1014"/>
        <end position="1016"/>
    </location>
    <ligand>
        <name>L-glutamate</name>
        <dbReference type="ChEBI" id="CHEBI:29985"/>
    </ligand>
</feature>
<feature type="transmembrane region" description="Helical" evidence="9">
    <location>
        <begin position="393"/>
        <end position="416"/>
    </location>
</feature>
<accession>A0A8H3EC86</accession>
<reference evidence="13" key="1">
    <citation type="submission" date="2021-01" db="EMBL/GenBank/DDBJ databases">
        <authorList>
            <person name="Kaushik A."/>
        </authorList>
    </citation>
    <scope>NUCLEOTIDE SEQUENCE</scope>
    <source>
        <strain evidence="13">AG5</strain>
    </source>
</reference>
<evidence type="ECO:0000256" key="5">
    <source>
        <dbReference type="ARBA" id="ARBA00047417"/>
    </source>
</evidence>
<evidence type="ECO:0000256" key="7">
    <source>
        <dbReference type="PIRSR" id="PIRSR600101-2"/>
    </source>
</evidence>
<dbReference type="PANTHER" id="PTHR11686">
    <property type="entry name" value="GAMMA GLUTAMYL TRANSPEPTIDASE"/>
    <property type="match status" value="1"/>
</dbReference>
<evidence type="ECO:0000256" key="4">
    <source>
        <dbReference type="ARBA" id="ARBA00009381"/>
    </source>
</evidence>
<dbReference type="NCBIfam" id="TIGR00066">
    <property type="entry name" value="g_glut_trans"/>
    <property type="match status" value="1"/>
</dbReference>
<dbReference type="AlphaFoldDB" id="A0A8H3EC86"/>
<dbReference type="InterPro" id="IPR043137">
    <property type="entry name" value="GGT_ssub_C"/>
</dbReference>
<keyword evidence="8" id="KW-0378">Hydrolase</keyword>
<dbReference type="Gene3D" id="1.10.246.130">
    <property type="match status" value="1"/>
</dbReference>
<dbReference type="InterPro" id="IPR029055">
    <property type="entry name" value="Ntn_hydrolases_N"/>
</dbReference>
<comment type="catalytic activity">
    <reaction evidence="1 8">
        <text>an S-substituted glutathione + H2O = an S-substituted L-cysteinylglycine + L-glutamate</text>
        <dbReference type="Rhea" id="RHEA:59468"/>
        <dbReference type="ChEBI" id="CHEBI:15377"/>
        <dbReference type="ChEBI" id="CHEBI:29985"/>
        <dbReference type="ChEBI" id="CHEBI:90779"/>
        <dbReference type="ChEBI" id="CHEBI:143103"/>
        <dbReference type="EC" id="3.4.19.13"/>
    </reaction>
</comment>
<sequence>MRNFSKTLLAFLAVATVVASSATGSTDALAAREPQPDLAQPIYLKSRHGDDDMPHASPTAMKSNSTAHVALSHAHGHDHGVPKLELNETEIFEKFGPDPLSYYAHDFQLEGEKGRGGLMIFHIVVMSLAFFVVLPFAIVLRSAKHKAHGPVNGVFLAMTALGFVSGAAYKKLSPDLYEGSVHGKVGNVLLLIVNVLGVIDALPLIRRFYDFARAGPSEWTPSRLWYFVLRGQEESPSRRWIGDDNEEEIKLTADHEEIQHSPVEPTVDSEHARHVHERLLRFNTTSTWVNQGEDSPNSREYGRIHGHGSPMSRHSIGSEATLHDLGSPSRPWPLFSSPKVGMHEASVPQGWKGRMQCAGHWTFNTMERIMIPFAWGVTMVGGCVYTGICRGNYLNGCLAHFIKGSIFFWYGMLTWGRYLGAWSDRGWAWNRTTSRRVSAEMVESFIIFLYGATNTWMERFGAQPGDPYTTKQIQHISIAVMFWFAGLVGMGLESRTVRRLLSNASIIGNPRARNHPITEPPSYTGSFNPFPAIVIGVTGAAMSAHHQNYIFQVQIHELWGNLLVAFAVMRCFTYFFVWLRPARSILPSRPPTEAIASFFLTAGGLAFISSSEPITFAAMRSGRDDIMMFLNTIIALVSLAYAINLSVLTLKGWAIARVATEVKLCSDLGVEILKKGGNAADAMIAAQLCVGTLAAYHSGIGGGGFMLVRSPNGTYETIDFREFAPGSAAELMYVNKTGSPSQVGGLAVAVPGELRGFEALHKRHGKLAWKKIFEPVIKLAKGFEVSRELAKVLAGNLPYITEDPLWAAVYAPNGTIAVAGQTIHRPTYAKTLQRIANEGGRSGVNAFYTGSIANNMIAKAKDNGGIITLEDLQKYQVVIRKPVQIKYRNYTITSCPAPSSGIIALSALQILQHFDISNSSSINTTTHILDEAIKFAYGQRMSIGDPAFVKNVTELQEFYLEPSTSKELADKISLSTTYPSYYYNPENYTAQRESGTSHLVTADASGLVVSLTSTVNYHFGSQLMTEDGIILNDEMDDFSTPGTSNGFGYIATPANYIAPYKRPLSSISPTIVEDDKGNFRFATGAAGGSRIITATLQSLWHVLDQGMDVQSAINAPRLHDQIIPLTTTFEYTYDNATTAYMAALGHNVSWVAPGQSVVQGVTRDSNGVFAAASDARKLDSGSTVY</sequence>
<feature type="transmembrane region" description="Helical" evidence="9">
    <location>
        <begin position="628"/>
        <end position="650"/>
    </location>
</feature>
<comment type="catalytic activity">
    <reaction evidence="2 8">
        <text>glutathione + H2O = L-cysteinylglycine + L-glutamate</text>
        <dbReference type="Rhea" id="RHEA:28807"/>
        <dbReference type="ChEBI" id="CHEBI:15377"/>
        <dbReference type="ChEBI" id="CHEBI:29985"/>
        <dbReference type="ChEBI" id="CHEBI:57925"/>
        <dbReference type="ChEBI" id="CHEBI:61694"/>
        <dbReference type="EC" id="3.4.19.13"/>
    </reaction>
</comment>
<dbReference type="EMBL" id="CAJNJQ010006571">
    <property type="protein sequence ID" value="CAE7231813.1"/>
    <property type="molecule type" value="Genomic_DNA"/>
</dbReference>
<feature type="transmembrane region" description="Helical" evidence="9">
    <location>
        <begin position="558"/>
        <end position="579"/>
    </location>
</feature>
<feature type="signal peptide" evidence="10">
    <location>
        <begin position="1"/>
        <end position="19"/>
    </location>
</feature>
<dbReference type="Pfam" id="PF01019">
    <property type="entry name" value="G_glu_transpept"/>
    <property type="match status" value="1"/>
</dbReference>
<feature type="transmembrane region" description="Helical" evidence="9">
    <location>
        <begin position="437"/>
        <end position="453"/>
    </location>
</feature>
<evidence type="ECO:0000259" key="12">
    <source>
        <dbReference type="Pfam" id="PF10355"/>
    </source>
</evidence>
<feature type="binding site" evidence="7">
    <location>
        <position position="721"/>
    </location>
    <ligand>
        <name>L-glutamate</name>
        <dbReference type="ChEBI" id="CHEBI:29985"/>
    </ligand>
</feature>
<feature type="transmembrane region" description="Helical" evidence="9">
    <location>
        <begin position="188"/>
        <end position="205"/>
    </location>
</feature>
<dbReference type="Gene3D" id="3.60.20.40">
    <property type="match status" value="1"/>
</dbReference>
<evidence type="ECO:0000256" key="9">
    <source>
        <dbReference type="SAM" id="Phobius"/>
    </source>
</evidence>
<dbReference type="FunFam" id="3.60.20.40:FF:000001">
    <property type="entry name" value="Gamma-glutamyltranspeptidase 1"/>
    <property type="match status" value="1"/>
</dbReference>
<name>A0A8H3EC86_9AGAM</name>
<evidence type="ECO:0000313" key="14">
    <source>
        <dbReference type="Proteomes" id="UP000663827"/>
    </source>
</evidence>